<keyword evidence="1" id="KW-0175">Coiled coil</keyword>
<evidence type="ECO:0000256" key="2">
    <source>
        <dbReference type="SAM" id="MobiDB-lite"/>
    </source>
</evidence>
<accession>A0A6P7IBT3</accession>
<proteinExistence type="predicted"/>
<name>A0A6P7IBT3_9TELE</name>
<gene>
    <name evidence="4" type="primary">cep15</name>
</gene>
<sequence length="131" mass="15350">MELVEKHEEILWRRGELLKQMETGRQQLNIQRKQQMKECVEARCRNASLLQNLQKIEDRLRGRQLQHPNLLILETSYWASVEESLPVWEHFLLGKGPHPTDGHGHPPWRGKRASTAKDHGLTPRPKPRSAR</sequence>
<dbReference type="InterPro" id="IPR028006">
    <property type="entry name" value="CEP15-like"/>
</dbReference>
<dbReference type="Proteomes" id="UP000515145">
    <property type="component" value="Chromosome 5"/>
</dbReference>
<evidence type="ECO:0000313" key="4">
    <source>
        <dbReference type="RefSeq" id="XP_028262171.1"/>
    </source>
</evidence>
<dbReference type="PANTHER" id="PTHR14286">
    <property type="entry name" value="GENE, 49355-RELATED"/>
    <property type="match status" value="1"/>
</dbReference>
<evidence type="ECO:0000313" key="3">
    <source>
        <dbReference type="Proteomes" id="UP000515145"/>
    </source>
</evidence>
<dbReference type="AlphaFoldDB" id="A0A6P7IBT3"/>
<protein>
    <submittedName>
        <fullName evidence="4">Centrosomal protein 15 isoform X1</fullName>
    </submittedName>
</protein>
<dbReference type="InParanoid" id="A0A6P7IBT3"/>
<dbReference type="CTD" id="57415"/>
<dbReference type="RefSeq" id="XP_028262171.1">
    <property type="nucleotide sequence ID" value="XM_028406370.1"/>
</dbReference>
<dbReference type="Pfam" id="PF15134">
    <property type="entry name" value="CEP15-like"/>
    <property type="match status" value="1"/>
</dbReference>
<feature type="coiled-coil region" evidence="1">
    <location>
        <begin position="18"/>
        <end position="59"/>
    </location>
</feature>
<reference evidence="4" key="1">
    <citation type="submission" date="2025-08" db="UniProtKB">
        <authorList>
            <consortium name="RefSeq"/>
        </authorList>
    </citation>
    <scope>IDENTIFICATION</scope>
</reference>
<dbReference type="PANTHER" id="PTHR14286:SF2">
    <property type="entry name" value="CENTROSOMAL PROTEIN 15 KDA"/>
    <property type="match status" value="1"/>
</dbReference>
<feature type="region of interest" description="Disordered" evidence="2">
    <location>
        <begin position="93"/>
        <end position="131"/>
    </location>
</feature>
<dbReference type="OrthoDB" id="9871079at2759"/>
<dbReference type="FunCoup" id="A0A6P7IBT3">
    <property type="interactions" value="537"/>
</dbReference>
<evidence type="ECO:0000256" key="1">
    <source>
        <dbReference type="SAM" id="Coils"/>
    </source>
</evidence>
<keyword evidence="3" id="KW-1185">Reference proteome</keyword>
<organism evidence="3 4">
    <name type="scientific">Parambassis ranga</name>
    <name type="common">Indian glassy fish</name>
    <dbReference type="NCBI Taxonomy" id="210632"/>
    <lineage>
        <taxon>Eukaryota</taxon>
        <taxon>Metazoa</taxon>
        <taxon>Chordata</taxon>
        <taxon>Craniata</taxon>
        <taxon>Vertebrata</taxon>
        <taxon>Euteleostomi</taxon>
        <taxon>Actinopterygii</taxon>
        <taxon>Neopterygii</taxon>
        <taxon>Teleostei</taxon>
        <taxon>Neoteleostei</taxon>
        <taxon>Acanthomorphata</taxon>
        <taxon>Ovalentaria</taxon>
        <taxon>Ambassidae</taxon>
        <taxon>Parambassis</taxon>
    </lineage>
</organism>
<dbReference type="GeneID" id="114436213"/>